<dbReference type="Gene3D" id="1.10.4080.10">
    <property type="entry name" value="ADP-ribosylation/Crystallin J1"/>
    <property type="match status" value="1"/>
</dbReference>
<feature type="binding site" evidence="1">
    <location>
        <position position="81"/>
    </location>
    <ligand>
        <name>Mg(2+)</name>
        <dbReference type="ChEBI" id="CHEBI:18420"/>
        <label>1</label>
    </ligand>
</feature>
<feature type="compositionally biased region" description="Basic residues" evidence="2">
    <location>
        <begin position="433"/>
        <end position="446"/>
    </location>
</feature>
<comment type="cofactor">
    <cofactor evidence="1">
        <name>Mg(2+)</name>
        <dbReference type="ChEBI" id="CHEBI:18420"/>
    </cofactor>
    <text evidence="1">Binds 2 magnesium ions per subunit.</text>
</comment>
<dbReference type="PANTHER" id="PTHR16222">
    <property type="entry name" value="ADP-RIBOSYLGLYCOHYDROLASE"/>
    <property type="match status" value="1"/>
</dbReference>
<evidence type="ECO:0000256" key="1">
    <source>
        <dbReference type="PIRSR" id="PIRSR605502-1"/>
    </source>
</evidence>
<feature type="binding site" evidence="1">
    <location>
        <position position="332"/>
    </location>
    <ligand>
        <name>Mg(2+)</name>
        <dbReference type="ChEBI" id="CHEBI:18420"/>
        <label>1</label>
    </ligand>
</feature>
<dbReference type="InterPro" id="IPR005502">
    <property type="entry name" value="Ribosyl_crysJ1"/>
</dbReference>
<keyword evidence="1" id="KW-0460">Magnesium</keyword>
<dbReference type="SUPFAM" id="SSF101478">
    <property type="entry name" value="ADP-ribosylglycohydrolase"/>
    <property type="match status" value="1"/>
</dbReference>
<keyword evidence="4" id="KW-1185">Reference proteome</keyword>
<sequence>MPDFRLSPEAAAAMARANAHDGLVGALFGSALGDAIGLYTEFLSEALSRRSYPSASFTLHPNPTPLRPDSHRDPHVPGEWTDDTDHAMLLLLSYLHRDGAVLDAKDLAARLDVWVRMGLLALDTPPLGLGHTVGSIVRTKTYLDDPEGTARALWARRGYQIAPNGSLMRTHPLGLMCLDKTVEETFQVAADFSVITHVDPRCIMSCAIGTALVRGLVLNEVCTEEAIDDVVDRAIQWWVGYRRAQMADESRHGEPDLDLDELRRHVKVDNLSDLQLDDAMKIGYVYKCLGSGLHLLRVAMRRLASTNHALATQTSLFEPLITELTMLGGDADTNACFAGALLGALLGYKALPTHWREGLVHGDWLMGKAEALSKVVGVSGGAYSGAEDPDTALDGGRGFLTEAQMEGKFMLLQANMAQRETKRRQEEEEREKKSKKASRSSWYKRS</sequence>
<reference evidence="3" key="1">
    <citation type="journal article" date="2021" name="Nat. Commun.">
        <title>Genetic determinants of endophytism in the Arabidopsis root mycobiome.</title>
        <authorList>
            <person name="Mesny F."/>
            <person name="Miyauchi S."/>
            <person name="Thiergart T."/>
            <person name="Pickel B."/>
            <person name="Atanasova L."/>
            <person name="Karlsson M."/>
            <person name="Huettel B."/>
            <person name="Barry K.W."/>
            <person name="Haridas S."/>
            <person name="Chen C."/>
            <person name="Bauer D."/>
            <person name="Andreopoulos W."/>
            <person name="Pangilinan J."/>
            <person name="LaButti K."/>
            <person name="Riley R."/>
            <person name="Lipzen A."/>
            <person name="Clum A."/>
            <person name="Drula E."/>
            <person name="Henrissat B."/>
            <person name="Kohler A."/>
            <person name="Grigoriev I.V."/>
            <person name="Martin F.M."/>
            <person name="Hacquard S."/>
        </authorList>
    </citation>
    <scope>NUCLEOTIDE SEQUENCE</scope>
    <source>
        <strain evidence="3">MPI-CAGE-CH-0235</strain>
    </source>
</reference>
<feature type="binding site" evidence="1">
    <location>
        <position position="330"/>
    </location>
    <ligand>
        <name>Mg(2+)</name>
        <dbReference type="ChEBI" id="CHEBI:18420"/>
        <label>1</label>
    </ligand>
</feature>
<name>A0A8K0SN83_9HYPO</name>
<protein>
    <submittedName>
        <fullName evidence="3">ADP-ribosylglycohydrolase</fullName>
    </submittedName>
</protein>
<dbReference type="InterPro" id="IPR036705">
    <property type="entry name" value="Ribosyl_crysJ1_sf"/>
</dbReference>
<organism evidence="3 4">
    <name type="scientific">Stachybotrys elegans</name>
    <dbReference type="NCBI Taxonomy" id="80388"/>
    <lineage>
        <taxon>Eukaryota</taxon>
        <taxon>Fungi</taxon>
        <taxon>Dikarya</taxon>
        <taxon>Ascomycota</taxon>
        <taxon>Pezizomycotina</taxon>
        <taxon>Sordariomycetes</taxon>
        <taxon>Hypocreomycetidae</taxon>
        <taxon>Hypocreales</taxon>
        <taxon>Stachybotryaceae</taxon>
        <taxon>Stachybotrys</taxon>
    </lineage>
</organism>
<dbReference type="OrthoDB" id="2021138at2759"/>
<dbReference type="PANTHER" id="PTHR16222:SF28">
    <property type="entry name" value="ADP-RIBOSYLGLYCOHYDROLASE"/>
    <property type="match status" value="1"/>
</dbReference>
<dbReference type="Pfam" id="PF03747">
    <property type="entry name" value="ADP_ribosyl_GH"/>
    <property type="match status" value="1"/>
</dbReference>
<feature type="region of interest" description="Disordered" evidence="2">
    <location>
        <begin position="58"/>
        <end position="79"/>
    </location>
</feature>
<keyword evidence="1" id="KW-0479">Metal-binding</keyword>
<dbReference type="EMBL" id="JAGPNK010000012">
    <property type="protein sequence ID" value="KAH7310492.1"/>
    <property type="molecule type" value="Genomic_DNA"/>
</dbReference>
<proteinExistence type="predicted"/>
<comment type="caution">
    <text evidence="3">The sequence shown here is derived from an EMBL/GenBank/DDBJ whole genome shotgun (WGS) entry which is preliminary data.</text>
</comment>
<feature type="compositionally biased region" description="Basic and acidic residues" evidence="2">
    <location>
        <begin position="419"/>
        <end position="432"/>
    </location>
</feature>
<accession>A0A8K0SN83</accession>
<feature type="binding site" evidence="1">
    <location>
        <position position="83"/>
    </location>
    <ligand>
        <name>Mg(2+)</name>
        <dbReference type="ChEBI" id="CHEBI:18420"/>
        <label>1</label>
    </ligand>
</feature>
<feature type="region of interest" description="Disordered" evidence="2">
    <location>
        <begin position="416"/>
        <end position="446"/>
    </location>
</feature>
<dbReference type="Proteomes" id="UP000813444">
    <property type="component" value="Unassembled WGS sequence"/>
</dbReference>
<evidence type="ECO:0000313" key="3">
    <source>
        <dbReference type="EMBL" id="KAH7310492.1"/>
    </source>
</evidence>
<dbReference type="GO" id="GO:0046872">
    <property type="term" value="F:metal ion binding"/>
    <property type="evidence" value="ECO:0007669"/>
    <property type="project" value="UniProtKB-KW"/>
</dbReference>
<gene>
    <name evidence="3" type="ORF">B0I35DRAFT_358283</name>
</gene>
<feature type="binding site" evidence="1">
    <location>
        <position position="82"/>
    </location>
    <ligand>
        <name>Mg(2+)</name>
        <dbReference type="ChEBI" id="CHEBI:18420"/>
        <label>1</label>
    </ligand>
</feature>
<evidence type="ECO:0000256" key="2">
    <source>
        <dbReference type="SAM" id="MobiDB-lite"/>
    </source>
</evidence>
<evidence type="ECO:0000313" key="4">
    <source>
        <dbReference type="Proteomes" id="UP000813444"/>
    </source>
</evidence>
<feature type="binding site" evidence="1">
    <location>
        <position position="333"/>
    </location>
    <ligand>
        <name>Mg(2+)</name>
        <dbReference type="ChEBI" id="CHEBI:18420"/>
        <label>1</label>
    </ligand>
</feature>
<dbReference type="AlphaFoldDB" id="A0A8K0SN83"/>
<dbReference type="InterPro" id="IPR050792">
    <property type="entry name" value="ADP-ribosylglycohydrolase"/>
</dbReference>